<proteinExistence type="predicted"/>
<dbReference type="OrthoDB" id="242639at2759"/>
<organism evidence="1 2">
    <name type="scientific">Trypanosoma theileri</name>
    <dbReference type="NCBI Taxonomy" id="67003"/>
    <lineage>
        <taxon>Eukaryota</taxon>
        <taxon>Discoba</taxon>
        <taxon>Euglenozoa</taxon>
        <taxon>Kinetoplastea</taxon>
        <taxon>Metakinetoplastina</taxon>
        <taxon>Trypanosomatida</taxon>
        <taxon>Trypanosomatidae</taxon>
        <taxon>Trypanosoma</taxon>
    </lineage>
</organism>
<keyword evidence="2" id="KW-1185">Reference proteome</keyword>
<dbReference type="RefSeq" id="XP_028878910.1">
    <property type="nucleotide sequence ID" value="XM_029029726.1"/>
</dbReference>
<evidence type="ECO:0000313" key="1">
    <source>
        <dbReference type="EMBL" id="ORC84844.1"/>
    </source>
</evidence>
<dbReference type="AlphaFoldDB" id="A0A1X0NJA0"/>
<gene>
    <name evidence="1" type="ORF">TM35_000401110</name>
</gene>
<dbReference type="GeneID" id="39989506"/>
<accession>A0A1X0NJA0</accession>
<protein>
    <submittedName>
        <fullName evidence="1">Uncharacterized protein</fullName>
    </submittedName>
</protein>
<dbReference type="EMBL" id="NBCO01000040">
    <property type="protein sequence ID" value="ORC84844.1"/>
    <property type="molecule type" value="Genomic_DNA"/>
</dbReference>
<name>A0A1X0NJA0_9TRYP</name>
<reference evidence="1 2" key="1">
    <citation type="submission" date="2017-03" db="EMBL/GenBank/DDBJ databases">
        <title>An alternative strategy for trypanosome survival in the mammalian bloodstream revealed through genome and transcriptome analysis of the ubiquitous bovine parasite Trypanosoma (Megatrypanum) theileri.</title>
        <authorList>
            <person name="Kelly S."/>
            <person name="Ivens A."/>
            <person name="Mott A."/>
            <person name="O'Neill E."/>
            <person name="Emms D."/>
            <person name="Macleod O."/>
            <person name="Voorheis P."/>
            <person name="Matthews J."/>
            <person name="Matthews K."/>
            <person name="Carrington M."/>
        </authorList>
    </citation>
    <scope>NUCLEOTIDE SEQUENCE [LARGE SCALE GENOMIC DNA]</scope>
    <source>
        <strain evidence="1">Edinburgh</strain>
    </source>
</reference>
<dbReference type="VEuPathDB" id="TriTrypDB:TM35_000401110"/>
<evidence type="ECO:0000313" key="2">
    <source>
        <dbReference type="Proteomes" id="UP000192257"/>
    </source>
</evidence>
<sequence length="102" mass="12200">MRTTRLLMMRLPKARRPRERPWEIFNTRDFGFSEGSQNYSMWFMTASTFAGLLLFEGYQQMQRIFARGDTCPACEAAREHYRQRVAIKEYEMQERFNSGGRV</sequence>
<comment type="caution">
    <text evidence="1">The sequence shown here is derived from an EMBL/GenBank/DDBJ whole genome shotgun (WGS) entry which is preliminary data.</text>
</comment>
<dbReference type="Proteomes" id="UP000192257">
    <property type="component" value="Unassembled WGS sequence"/>
</dbReference>